<feature type="signal peptide" evidence="1">
    <location>
        <begin position="1"/>
        <end position="27"/>
    </location>
</feature>
<dbReference type="InterPro" id="IPR036179">
    <property type="entry name" value="Ig-like_dom_sf"/>
</dbReference>
<protein>
    <recommendedName>
        <fullName evidence="2">Ig-like domain-containing protein</fullName>
    </recommendedName>
</protein>
<dbReference type="PANTHER" id="PTHR24046">
    <property type="entry name" value="SIGNAL PEPTIDE, CUB AND EGF-LIKE DOMAIN-CONTAINING"/>
    <property type="match status" value="1"/>
</dbReference>
<organism evidence="3 4">
    <name type="scientific">Oedothorax gibbosus</name>
    <dbReference type="NCBI Taxonomy" id="931172"/>
    <lineage>
        <taxon>Eukaryota</taxon>
        <taxon>Metazoa</taxon>
        <taxon>Ecdysozoa</taxon>
        <taxon>Arthropoda</taxon>
        <taxon>Chelicerata</taxon>
        <taxon>Arachnida</taxon>
        <taxon>Araneae</taxon>
        <taxon>Araneomorphae</taxon>
        <taxon>Entelegynae</taxon>
        <taxon>Araneoidea</taxon>
        <taxon>Linyphiidae</taxon>
        <taxon>Erigoninae</taxon>
        <taxon>Oedothorax</taxon>
    </lineage>
</organism>
<accession>A0AAV6UIH2</accession>
<dbReference type="Gene3D" id="2.10.50.10">
    <property type="entry name" value="Tumor Necrosis Factor Receptor, subunit A, domain 2"/>
    <property type="match status" value="1"/>
</dbReference>
<gene>
    <name evidence="3" type="ORF">JTE90_013698</name>
</gene>
<dbReference type="SUPFAM" id="SSF48726">
    <property type="entry name" value="Immunoglobulin"/>
    <property type="match status" value="1"/>
</dbReference>
<dbReference type="Proteomes" id="UP000827092">
    <property type="component" value="Unassembled WGS sequence"/>
</dbReference>
<name>A0AAV6UIH2_9ARAC</name>
<evidence type="ECO:0000313" key="4">
    <source>
        <dbReference type="Proteomes" id="UP000827092"/>
    </source>
</evidence>
<sequence>MNFKIIVPSCLLHIIFLVILKDFSCKAFELGKVGNYAVLRGSTLILQCIPRVDVQTRRQLTPDVASVWTDADGRELVDSRYTRRQSGALEIVNAHVGDSGVLKCKVRTPGGEVSKVYEHKLIVYELAGHKFVTTVLVDLSNYGMDIVLAILNDLVATACGRDLCSPGVVRAKECGESEKVQRYCEFSIVYEGINQIADEICNEDCVRQNMFRKLKKAENILVSDFMRMADIPTSRLKPDTQTIQTKHLVTCRAGFHLVKAFFKRCFPCIPGYYSKQNSAQCSLCNIGYYQDKYGRHDCEKCDENKSTETMGAKSKDECVDSEKTGILGNIKEGFASLFSG</sequence>
<proteinExistence type="predicted"/>
<dbReference type="InterPro" id="IPR013783">
    <property type="entry name" value="Ig-like_fold"/>
</dbReference>
<feature type="chain" id="PRO_5043518325" description="Ig-like domain-containing protein" evidence="1">
    <location>
        <begin position="28"/>
        <end position="340"/>
    </location>
</feature>
<dbReference type="Pfam" id="PF07699">
    <property type="entry name" value="Ephrin_rec_like"/>
    <property type="match status" value="1"/>
</dbReference>
<evidence type="ECO:0000313" key="3">
    <source>
        <dbReference type="EMBL" id="KAG8184062.1"/>
    </source>
</evidence>
<keyword evidence="1" id="KW-0732">Signal</keyword>
<dbReference type="InterPro" id="IPR011641">
    <property type="entry name" value="Tyr-kin_ephrin_A/B_rcpt-like"/>
</dbReference>
<evidence type="ECO:0000256" key="1">
    <source>
        <dbReference type="SAM" id="SignalP"/>
    </source>
</evidence>
<dbReference type="AlphaFoldDB" id="A0AAV6UIH2"/>
<dbReference type="EMBL" id="JAFNEN010000389">
    <property type="protein sequence ID" value="KAG8184062.1"/>
    <property type="molecule type" value="Genomic_DNA"/>
</dbReference>
<dbReference type="PROSITE" id="PS50835">
    <property type="entry name" value="IG_LIKE"/>
    <property type="match status" value="1"/>
</dbReference>
<dbReference type="GO" id="GO:0005615">
    <property type="term" value="C:extracellular space"/>
    <property type="evidence" value="ECO:0007669"/>
    <property type="project" value="TreeGrafter"/>
</dbReference>
<dbReference type="GO" id="GO:0007165">
    <property type="term" value="P:signal transduction"/>
    <property type="evidence" value="ECO:0007669"/>
    <property type="project" value="TreeGrafter"/>
</dbReference>
<dbReference type="InterPro" id="IPR052071">
    <property type="entry name" value="SCUB_EGF-like_domain"/>
</dbReference>
<comment type="caution">
    <text evidence="3">The sequence shown here is derived from an EMBL/GenBank/DDBJ whole genome shotgun (WGS) entry which is preliminary data.</text>
</comment>
<evidence type="ECO:0000259" key="2">
    <source>
        <dbReference type="PROSITE" id="PS50835"/>
    </source>
</evidence>
<keyword evidence="4" id="KW-1185">Reference proteome</keyword>
<reference evidence="3 4" key="1">
    <citation type="journal article" date="2022" name="Nat. Ecol. Evol.">
        <title>A masculinizing supergene underlies an exaggerated male reproductive morph in a spider.</title>
        <authorList>
            <person name="Hendrickx F."/>
            <person name="De Corte Z."/>
            <person name="Sonet G."/>
            <person name="Van Belleghem S.M."/>
            <person name="Kostlbacher S."/>
            <person name="Vangestel C."/>
        </authorList>
    </citation>
    <scope>NUCLEOTIDE SEQUENCE [LARGE SCALE GENOMIC DNA]</scope>
    <source>
        <strain evidence="3">W744_W776</strain>
    </source>
</reference>
<feature type="domain" description="Ig-like" evidence="2">
    <location>
        <begin position="8"/>
        <end position="114"/>
    </location>
</feature>
<dbReference type="InterPro" id="IPR007110">
    <property type="entry name" value="Ig-like_dom"/>
</dbReference>
<dbReference type="Gene3D" id="2.60.40.10">
    <property type="entry name" value="Immunoglobulins"/>
    <property type="match status" value="1"/>
</dbReference>
<dbReference type="SMART" id="SM01411">
    <property type="entry name" value="Ephrin_rec_like"/>
    <property type="match status" value="1"/>
</dbReference>
<dbReference type="GO" id="GO:0009986">
    <property type="term" value="C:cell surface"/>
    <property type="evidence" value="ECO:0007669"/>
    <property type="project" value="TreeGrafter"/>
</dbReference>
<dbReference type="PANTHER" id="PTHR24046:SF5">
    <property type="entry name" value="EGF-LIKE DOMAIN-CONTAINING PROTEIN"/>
    <property type="match status" value="1"/>
</dbReference>